<dbReference type="EMBL" id="BEHY01000055">
    <property type="protein sequence ID" value="GBD09650.1"/>
    <property type="molecule type" value="Genomic_DNA"/>
</dbReference>
<reference evidence="2" key="1">
    <citation type="submission" date="2017-09" db="EMBL/GenBank/DDBJ databases">
        <title>Metaegenomics of thermophilic ammonia-oxidizing enrichment culture.</title>
        <authorList>
            <person name="Kato S."/>
            <person name="Suzuki K."/>
        </authorList>
    </citation>
    <scope>NUCLEOTIDE SEQUENCE [LARGE SCALE GENOMIC DNA]</scope>
</reference>
<sequence>MPSTAIATLEKMLESLPEEAQERVVEHLREYILDLQDELQWDALFKRTQDKLIAAARRAKEEIAAGKAEPMDFERL</sequence>
<proteinExistence type="predicted"/>
<evidence type="ECO:0000313" key="1">
    <source>
        <dbReference type="EMBL" id="GBD09650.1"/>
    </source>
</evidence>
<name>A0A2H5Y8A3_9CHLR</name>
<dbReference type="AlphaFoldDB" id="A0A2H5Y8A3"/>
<dbReference type="Proteomes" id="UP000236642">
    <property type="component" value="Unassembled WGS sequence"/>
</dbReference>
<accession>A0A2H5Y8A3</accession>
<gene>
    <name evidence="1" type="ORF">HRbin22_01908</name>
</gene>
<protein>
    <submittedName>
        <fullName evidence="1">Uncharacterized protein</fullName>
    </submittedName>
</protein>
<evidence type="ECO:0000313" key="2">
    <source>
        <dbReference type="Proteomes" id="UP000236642"/>
    </source>
</evidence>
<organism evidence="1 2">
    <name type="scientific">Candidatus Thermoflexus japonica</name>
    <dbReference type="NCBI Taxonomy" id="2035417"/>
    <lineage>
        <taxon>Bacteria</taxon>
        <taxon>Bacillati</taxon>
        <taxon>Chloroflexota</taxon>
        <taxon>Thermoflexia</taxon>
        <taxon>Thermoflexales</taxon>
        <taxon>Thermoflexaceae</taxon>
        <taxon>Thermoflexus</taxon>
    </lineage>
</organism>
<comment type="caution">
    <text evidence="1">The sequence shown here is derived from an EMBL/GenBank/DDBJ whole genome shotgun (WGS) entry which is preliminary data.</text>
</comment>